<name>A0A067CCX5_SAPPC</name>
<evidence type="ECO:0008006" key="3">
    <source>
        <dbReference type="Google" id="ProtNLM"/>
    </source>
</evidence>
<sequence length="685" mass="74907">MEDLIAEAVRAEGDEGDMVRLLIDIAAQAEDDVGLRTQAIKVSGQLVRRRCDALRPIDHASMSKGPIQDPPALAGPYALVATYLSLMKKLVAEPGDQTAQLAEVVRTLHDLLVAHTNPYDVYSLWDALEANIGDAFTGLLLQLLQGVLVTELDPAASIRRHVFVLHGPHAGIVAPAGALSSTKKGYSFATGILIEPGTPVMSLLSLRGSNGHGVTVLLDGDSLLLATHTSSGTFTKLVVPLPSRRHMEHHWTHFCLVHAKKMVFKDKISIYIDGALVYSGSLPYPDTAQLVDGHNCIGTMPHFPSFQGRLWLPTLFGTALSDAEVGQLHWRDGAPLLRAWLYENVGLPDKTRFVYAYDARACAIVARACFDVSRSNGDGWLEPGTVPVRTVSLPSAILTLGGITAMLYGLVRDPTSITEASALACLHTLIAGLRVSPRCRGHFVRTHGSKVVASMLHALPSLSLPMLHAIKELIDVLSTAVLSPRLRSIVLVLLVMNAAWYRTPFETQLALLSETLPTYRELLETAQGGDYTVVDVSYWCGVLRRWYATSTSLALDEARLCCKLVLESHVEPRLFPKNPAAADPFLQLVVYLDDRLAHLTAADADVVEILRFLARGLGDGIKPSGPSSPPPMNRTLRQLLKWTPPCVWYKWLRTPLAAIRLLLLQTFETMMLTLPLRYDTATRLV</sequence>
<evidence type="ECO:0000313" key="1">
    <source>
        <dbReference type="EMBL" id="KDO24396.1"/>
    </source>
</evidence>
<dbReference type="SUPFAM" id="SSF49899">
    <property type="entry name" value="Concanavalin A-like lectins/glucanases"/>
    <property type="match status" value="1"/>
</dbReference>
<keyword evidence="2" id="KW-1185">Reference proteome</keyword>
<dbReference type="AlphaFoldDB" id="A0A067CCX5"/>
<organism evidence="1 2">
    <name type="scientific">Saprolegnia parasitica (strain CBS 223.65)</name>
    <dbReference type="NCBI Taxonomy" id="695850"/>
    <lineage>
        <taxon>Eukaryota</taxon>
        <taxon>Sar</taxon>
        <taxon>Stramenopiles</taxon>
        <taxon>Oomycota</taxon>
        <taxon>Saprolegniomycetes</taxon>
        <taxon>Saprolegniales</taxon>
        <taxon>Saprolegniaceae</taxon>
        <taxon>Saprolegnia</taxon>
    </lineage>
</organism>
<dbReference type="EMBL" id="KK583242">
    <property type="protein sequence ID" value="KDO24396.1"/>
    <property type="molecule type" value="Genomic_DNA"/>
</dbReference>
<dbReference type="PANTHER" id="PTHR13743:SF123">
    <property type="entry name" value="PROTEIN FAN"/>
    <property type="match status" value="1"/>
</dbReference>
<dbReference type="Gene3D" id="2.60.120.200">
    <property type="match status" value="1"/>
</dbReference>
<reference evidence="1 2" key="1">
    <citation type="journal article" date="2013" name="PLoS Genet.">
        <title>Distinctive expansion of potential virulence genes in the genome of the oomycete fish pathogen Saprolegnia parasitica.</title>
        <authorList>
            <person name="Jiang R.H."/>
            <person name="de Bruijn I."/>
            <person name="Haas B.J."/>
            <person name="Belmonte R."/>
            <person name="Lobach L."/>
            <person name="Christie J."/>
            <person name="van den Ackerveken G."/>
            <person name="Bottin A."/>
            <person name="Bulone V."/>
            <person name="Diaz-Moreno S.M."/>
            <person name="Dumas B."/>
            <person name="Fan L."/>
            <person name="Gaulin E."/>
            <person name="Govers F."/>
            <person name="Grenville-Briggs L.J."/>
            <person name="Horner N.R."/>
            <person name="Levin J.Z."/>
            <person name="Mammella M."/>
            <person name="Meijer H.J."/>
            <person name="Morris P."/>
            <person name="Nusbaum C."/>
            <person name="Oome S."/>
            <person name="Phillips A.J."/>
            <person name="van Rooyen D."/>
            <person name="Rzeszutek E."/>
            <person name="Saraiva M."/>
            <person name="Secombes C.J."/>
            <person name="Seidl M.F."/>
            <person name="Snel B."/>
            <person name="Stassen J.H."/>
            <person name="Sykes S."/>
            <person name="Tripathy S."/>
            <person name="van den Berg H."/>
            <person name="Vega-Arreguin J.C."/>
            <person name="Wawra S."/>
            <person name="Young S.K."/>
            <person name="Zeng Q."/>
            <person name="Dieguez-Uribeondo J."/>
            <person name="Russ C."/>
            <person name="Tyler B.M."/>
            <person name="van West P."/>
        </authorList>
    </citation>
    <scope>NUCLEOTIDE SEQUENCE [LARGE SCALE GENOMIC DNA]</scope>
    <source>
        <strain evidence="1 2">CBS 223.65</strain>
    </source>
</reference>
<dbReference type="Pfam" id="PF13385">
    <property type="entry name" value="Laminin_G_3"/>
    <property type="match status" value="1"/>
</dbReference>
<gene>
    <name evidence="1" type="ORF">SPRG_09785</name>
</gene>
<protein>
    <recommendedName>
        <fullName evidence="3">DUF4704 domain-containing protein</fullName>
    </recommendedName>
</protein>
<accession>A0A067CCX5</accession>
<evidence type="ECO:0000313" key="2">
    <source>
        <dbReference type="Proteomes" id="UP000030745"/>
    </source>
</evidence>
<dbReference type="OrthoDB" id="108565at2759"/>
<dbReference type="VEuPathDB" id="FungiDB:SPRG_09785"/>
<dbReference type="KEGG" id="spar:SPRG_09785"/>
<dbReference type="InterPro" id="IPR013320">
    <property type="entry name" value="ConA-like_dom_sf"/>
</dbReference>
<dbReference type="PANTHER" id="PTHR13743">
    <property type="entry name" value="BEIGE/BEACH-RELATED"/>
    <property type="match status" value="1"/>
</dbReference>
<dbReference type="RefSeq" id="XP_012204827.1">
    <property type="nucleotide sequence ID" value="XM_012349437.1"/>
</dbReference>
<dbReference type="GeneID" id="24131936"/>
<dbReference type="InterPro" id="IPR050865">
    <property type="entry name" value="BEACH_Domain"/>
</dbReference>
<dbReference type="Proteomes" id="UP000030745">
    <property type="component" value="Unassembled WGS sequence"/>
</dbReference>
<proteinExistence type="predicted"/>